<comment type="caution">
    <text evidence="2">The sequence shown here is derived from an EMBL/GenBank/DDBJ whole genome shotgun (WGS) entry which is preliminary data.</text>
</comment>
<sequence>MFEINDACSLYIMPVSSGSSSKPCVNWRKMRIGMAALSCSKYTVILSGETEAELISQIWDELDMFERVVTVHGTVFDIPFLLYRSRLNGVAPSLWIDCLNNSASHYDLSNEVHETNCLMPQLYNALLNDDMRRIFVQADAASYISRHTERQARRIWQVYCSLRIPAALACTV</sequence>
<protein>
    <recommendedName>
        <fullName evidence="1">Predicted 3'-5' exonuclease PolB-like domain-containing protein</fullName>
    </recommendedName>
</protein>
<dbReference type="SUPFAM" id="SSF53098">
    <property type="entry name" value="Ribonuclease H-like"/>
    <property type="match status" value="1"/>
</dbReference>
<name>A0A3A4QXK0_9BACT</name>
<dbReference type="Pfam" id="PF10108">
    <property type="entry name" value="DNA_pol_B_exo2"/>
    <property type="match status" value="1"/>
</dbReference>
<evidence type="ECO:0000313" key="3">
    <source>
        <dbReference type="Proteomes" id="UP000266426"/>
    </source>
</evidence>
<gene>
    <name evidence="2" type="ORF">C4541_11085</name>
</gene>
<dbReference type="EMBL" id="QZJZ01000087">
    <property type="protein sequence ID" value="RJP57013.1"/>
    <property type="molecule type" value="Genomic_DNA"/>
</dbReference>
<reference evidence="2 3" key="1">
    <citation type="journal article" date="2017" name="ISME J.">
        <title>Energy and carbon metabolisms in a deep terrestrial subsurface fluid microbial community.</title>
        <authorList>
            <person name="Momper L."/>
            <person name="Jungbluth S.P."/>
            <person name="Lee M.D."/>
            <person name="Amend J.P."/>
        </authorList>
    </citation>
    <scope>NUCLEOTIDE SEQUENCE [LARGE SCALE GENOMIC DNA]</scope>
    <source>
        <strain evidence="2">SURF_26</strain>
    </source>
</reference>
<dbReference type="InterPro" id="IPR012337">
    <property type="entry name" value="RNaseH-like_sf"/>
</dbReference>
<evidence type="ECO:0000259" key="1">
    <source>
        <dbReference type="Pfam" id="PF10108"/>
    </source>
</evidence>
<proteinExistence type="predicted"/>
<dbReference type="Proteomes" id="UP000266426">
    <property type="component" value="Unassembled WGS sequence"/>
</dbReference>
<accession>A0A3A4QXK0</accession>
<dbReference type="InterPro" id="IPR019288">
    <property type="entry name" value="3'-5'_exonuclease_PolB-like"/>
</dbReference>
<feature type="domain" description="Predicted 3'-5' exonuclease PolB-like" evidence="1">
    <location>
        <begin position="49"/>
        <end position="101"/>
    </location>
</feature>
<evidence type="ECO:0000313" key="2">
    <source>
        <dbReference type="EMBL" id="RJP57013.1"/>
    </source>
</evidence>
<organism evidence="2 3">
    <name type="scientific">Candidatus Auribacter fodinae</name>
    <dbReference type="NCBI Taxonomy" id="2093366"/>
    <lineage>
        <taxon>Bacteria</taxon>
        <taxon>Pseudomonadati</taxon>
        <taxon>Candidatus Auribacterota</taxon>
        <taxon>Candidatus Auribacteria</taxon>
        <taxon>Candidatus Auribacterales</taxon>
        <taxon>Candidatus Auribacteraceae</taxon>
        <taxon>Candidatus Auribacter</taxon>
    </lineage>
</organism>
<dbReference type="AlphaFoldDB" id="A0A3A4QXK0"/>